<keyword evidence="7" id="KW-1133">Transmembrane helix</keyword>
<sequence>MALYAAFLTLAYPSGHVAVNVVDPRTLIGLMSGAMLPYWFAAQTLTSVDRASVAMVKHVTLQLRQLDPNSGDLPEYAKCVKVVAKASFQEAAMPVAVLALVPIVWGILFGKESLAGLLPGAIISSLQVAVSASSSGAAWKSAREYIELEGLGARRATGSPEHTTAIIAGQIGDTMKDTYGPSIQTVVKLMAMVSIVFIPVFTDPRLGGILTPGWLAKDK</sequence>
<evidence type="ECO:0000256" key="5">
    <source>
        <dbReference type="ARBA" id="ARBA00022842"/>
    </source>
</evidence>
<dbReference type="InterPro" id="IPR004131">
    <property type="entry name" value="PPase-energised_H-pump"/>
</dbReference>
<dbReference type="EC" id="7.1.3.1" evidence="2"/>
<evidence type="ECO:0000256" key="2">
    <source>
        <dbReference type="ARBA" id="ARBA00013242"/>
    </source>
</evidence>
<reference evidence="10" key="1">
    <citation type="submission" date="2021-01" db="EMBL/GenBank/DDBJ databases">
        <authorList>
            <person name="Corre E."/>
            <person name="Pelletier E."/>
            <person name="Niang G."/>
            <person name="Scheremetjew M."/>
            <person name="Finn R."/>
            <person name="Kale V."/>
            <person name="Holt S."/>
            <person name="Cochrane G."/>
            <person name="Meng A."/>
            <person name="Brown T."/>
            <person name="Cohen L."/>
        </authorList>
    </citation>
    <scope>NUCLEOTIDE SEQUENCE</scope>
    <source>
        <strain evidence="10">NIES-381</strain>
    </source>
</reference>
<keyword evidence="3" id="KW-0813">Transport</keyword>
<evidence type="ECO:0000256" key="8">
    <source>
        <dbReference type="ARBA" id="ARBA00023065"/>
    </source>
</evidence>
<evidence type="ECO:0000256" key="7">
    <source>
        <dbReference type="ARBA" id="ARBA00022989"/>
    </source>
</evidence>
<keyword evidence="5" id="KW-0460">Magnesium</keyword>
<keyword evidence="4" id="KW-0812">Transmembrane</keyword>
<keyword evidence="6" id="KW-1278">Translocase</keyword>
<evidence type="ECO:0000313" key="10">
    <source>
        <dbReference type="EMBL" id="CAD8996827.1"/>
    </source>
</evidence>
<organism evidence="10">
    <name type="scientific">Eutreptiella gymnastica</name>
    <dbReference type="NCBI Taxonomy" id="73025"/>
    <lineage>
        <taxon>Eukaryota</taxon>
        <taxon>Discoba</taxon>
        <taxon>Euglenozoa</taxon>
        <taxon>Euglenida</taxon>
        <taxon>Spirocuta</taxon>
        <taxon>Euglenophyceae</taxon>
        <taxon>Eutreptiales</taxon>
        <taxon>Eutreptiaceae</taxon>
        <taxon>Eutreptiella</taxon>
    </lineage>
</organism>
<evidence type="ECO:0000256" key="1">
    <source>
        <dbReference type="ARBA" id="ARBA00004127"/>
    </source>
</evidence>
<dbReference type="GO" id="GO:0004427">
    <property type="term" value="F:inorganic diphosphate phosphatase activity"/>
    <property type="evidence" value="ECO:0007669"/>
    <property type="project" value="InterPro"/>
</dbReference>
<dbReference type="GO" id="GO:0009678">
    <property type="term" value="F:diphosphate hydrolysis-driven proton transmembrane transporter activity"/>
    <property type="evidence" value="ECO:0007669"/>
    <property type="project" value="UniProtKB-EC"/>
</dbReference>
<name>A0A7S1N541_9EUGL</name>
<dbReference type="GO" id="GO:0012505">
    <property type="term" value="C:endomembrane system"/>
    <property type="evidence" value="ECO:0007669"/>
    <property type="project" value="UniProtKB-SubCell"/>
</dbReference>
<protein>
    <recommendedName>
        <fullName evidence="2">H(+)-exporting diphosphatase</fullName>
        <ecNumber evidence="2">7.1.3.1</ecNumber>
    </recommendedName>
</protein>
<keyword evidence="9" id="KW-0472">Membrane</keyword>
<dbReference type="GO" id="GO:0016020">
    <property type="term" value="C:membrane"/>
    <property type="evidence" value="ECO:0007669"/>
    <property type="project" value="InterPro"/>
</dbReference>
<evidence type="ECO:0000256" key="4">
    <source>
        <dbReference type="ARBA" id="ARBA00022692"/>
    </source>
</evidence>
<comment type="subcellular location">
    <subcellularLocation>
        <location evidence="1">Endomembrane system</location>
        <topology evidence="1">Multi-pass membrane protein</topology>
    </subcellularLocation>
</comment>
<dbReference type="PANTHER" id="PTHR31998">
    <property type="entry name" value="K(+)-INSENSITIVE PYROPHOSPHATE-ENERGIZED PROTON PUMP"/>
    <property type="match status" value="1"/>
</dbReference>
<evidence type="ECO:0000256" key="6">
    <source>
        <dbReference type="ARBA" id="ARBA00022967"/>
    </source>
</evidence>
<evidence type="ECO:0000256" key="9">
    <source>
        <dbReference type="ARBA" id="ARBA00023136"/>
    </source>
</evidence>
<dbReference type="Pfam" id="PF03030">
    <property type="entry name" value="H_PPase"/>
    <property type="match status" value="1"/>
</dbReference>
<evidence type="ECO:0000256" key="3">
    <source>
        <dbReference type="ARBA" id="ARBA00022448"/>
    </source>
</evidence>
<dbReference type="EMBL" id="HBGA01020420">
    <property type="protein sequence ID" value="CAD8996827.1"/>
    <property type="molecule type" value="Transcribed_RNA"/>
</dbReference>
<dbReference type="AlphaFoldDB" id="A0A7S1N541"/>
<keyword evidence="8" id="KW-0406">Ion transport</keyword>
<proteinExistence type="predicted"/>
<gene>
    <name evidence="10" type="ORF">EGYM00392_LOCUS7890</name>
</gene>
<accession>A0A7S1N541</accession>